<sequence>MAERQRIHTAIGLMSGTSMDGVDASLLRTDGHTLVEPGPSLAIPYPRALRDQVAAELPGAMALTAPRPLPPSLVELEREITHMQADVVLQLLEEADIAASEVDVIGFHGQTVAHRPDAGWTLQLGDGRLMAAETGIDVVNDFRSADMAAGGEGAPLAPLYHLALTHEMEGHPIAVLNLGGIGNVTYIAGGDAPPLAFDTGPANALIDEWALARVGEPFDRNGALARSGTVDETVLSALMDNPYFTRTPPKSLDRLDFSYAPADHLPDADGAATLVAFTVESIARAIDHLPQAPRLWIVVGGGRRNPVLMGELQRRLSVRVIAAEEAGWRGDTLEAEAFAYLAVRSLMGLPLSLPTTTGVGTPTPGGTRHRAGAQAA</sequence>
<dbReference type="OrthoDB" id="9763949at2"/>
<comment type="pathway">
    <text evidence="2">Amino-sugar metabolism; 1,6-anhydro-N-acetylmuramate degradation.</text>
</comment>
<dbReference type="PANTHER" id="PTHR30605:SF0">
    <property type="entry name" value="ANHYDRO-N-ACETYLMURAMIC ACID KINASE"/>
    <property type="match status" value="1"/>
</dbReference>
<dbReference type="Pfam" id="PF03702">
    <property type="entry name" value="AnmK"/>
    <property type="match status" value="1"/>
</dbReference>
<reference evidence="4 5" key="1">
    <citation type="journal article" date="2016" name="Int. J. Syst. Evol. Microbiol.">
        <title>Pyruvatibacter mobilis gen. nov., sp. nov., a marine bacterium from the culture broth of Picochlorum sp. 122.</title>
        <authorList>
            <person name="Wang G."/>
            <person name="Tang M."/>
            <person name="Wu H."/>
            <person name="Dai S."/>
            <person name="Li T."/>
            <person name="Chen C."/>
            <person name="He H."/>
            <person name="Fan J."/>
            <person name="Xiang W."/>
            <person name="Li X."/>
        </authorList>
    </citation>
    <scope>NUCLEOTIDE SEQUENCE [LARGE SCALE GENOMIC DNA]</scope>
    <source>
        <strain evidence="4 5">GYP-11</strain>
    </source>
</reference>
<keyword evidence="2" id="KW-0547">Nucleotide-binding</keyword>
<keyword evidence="2 4" id="KW-0808">Transferase</keyword>
<feature type="binding site" evidence="2">
    <location>
        <begin position="16"/>
        <end position="23"/>
    </location>
    <ligand>
        <name>ATP</name>
        <dbReference type="ChEBI" id="CHEBI:30616"/>
    </ligand>
</feature>
<dbReference type="GO" id="GO:0009254">
    <property type="term" value="P:peptidoglycan turnover"/>
    <property type="evidence" value="ECO:0007669"/>
    <property type="project" value="UniProtKB-UniRule"/>
</dbReference>
<dbReference type="GO" id="GO:0016773">
    <property type="term" value="F:phosphotransferase activity, alcohol group as acceptor"/>
    <property type="evidence" value="ECO:0007669"/>
    <property type="project" value="UniProtKB-UniRule"/>
</dbReference>
<feature type="region of interest" description="Disordered" evidence="3">
    <location>
        <begin position="355"/>
        <end position="376"/>
    </location>
</feature>
<protein>
    <recommendedName>
        <fullName evidence="2">Anhydro-N-acetylmuramic acid kinase</fullName>
        <ecNumber evidence="2">2.7.1.170</ecNumber>
    </recommendedName>
    <alternativeName>
        <fullName evidence="2">AnhMurNAc kinase</fullName>
    </alternativeName>
</protein>
<dbReference type="InterPro" id="IPR005338">
    <property type="entry name" value="Anhydro_N_Ac-Mur_kinase"/>
</dbReference>
<comment type="function">
    <text evidence="2">Catalyzes the specific phosphorylation of 1,6-anhydro-N-acetylmuramic acid (anhMurNAc) with the simultaneous cleavage of the 1,6-anhydro ring, generating MurNAc-6-P. Is required for the utilization of anhMurNAc either imported from the medium or derived from its own cell wall murein, and thus plays a role in cell wall recycling.</text>
</comment>
<dbReference type="GO" id="GO:0005524">
    <property type="term" value="F:ATP binding"/>
    <property type="evidence" value="ECO:0007669"/>
    <property type="project" value="UniProtKB-UniRule"/>
</dbReference>
<dbReference type="Proteomes" id="UP000470384">
    <property type="component" value="Unassembled WGS sequence"/>
</dbReference>
<organism evidence="4 5">
    <name type="scientific">Pyruvatibacter mobilis</name>
    <dbReference type="NCBI Taxonomy" id="1712261"/>
    <lineage>
        <taxon>Bacteria</taxon>
        <taxon>Pseudomonadati</taxon>
        <taxon>Pseudomonadota</taxon>
        <taxon>Alphaproteobacteria</taxon>
        <taxon>Hyphomicrobiales</taxon>
        <taxon>Parvibaculaceae</taxon>
        <taxon>Pyruvatibacter</taxon>
    </lineage>
</organism>
<comment type="caution">
    <text evidence="4">The sequence shown here is derived from an EMBL/GenBank/DDBJ whole genome shotgun (WGS) entry which is preliminary data.</text>
</comment>
<dbReference type="GO" id="GO:0016301">
    <property type="term" value="F:kinase activity"/>
    <property type="evidence" value="ECO:0007669"/>
    <property type="project" value="UniProtKB-KW"/>
</dbReference>
<feature type="compositionally biased region" description="Low complexity" evidence="3">
    <location>
        <begin position="355"/>
        <end position="366"/>
    </location>
</feature>
<dbReference type="AlphaFoldDB" id="A0A845QAC9"/>
<dbReference type="SUPFAM" id="SSF53067">
    <property type="entry name" value="Actin-like ATPase domain"/>
    <property type="match status" value="1"/>
</dbReference>
<dbReference type="UniPathway" id="UPA00544"/>
<keyword evidence="2" id="KW-0067">ATP-binding</keyword>
<dbReference type="Gene3D" id="3.30.420.40">
    <property type="match status" value="2"/>
</dbReference>
<comment type="pathway">
    <text evidence="2">Cell wall biogenesis; peptidoglycan recycling.</text>
</comment>
<feature type="compositionally biased region" description="Basic residues" evidence="3">
    <location>
        <begin position="367"/>
        <end position="376"/>
    </location>
</feature>
<accession>A0A845QAC9</accession>
<dbReference type="EC" id="2.7.1.170" evidence="2"/>
<keyword evidence="5" id="KW-1185">Reference proteome</keyword>
<proteinExistence type="inferred from homology"/>
<dbReference type="InterPro" id="IPR043129">
    <property type="entry name" value="ATPase_NBD"/>
</dbReference>
<evidence type="ECO:0000256" key="3">
    <source>
        <dbReference type="SAM" id="MobiDB-lite"/>
    </source>
</evidence>
<dbReference type="EMBL" id="WXYQ01000005">
    <property type="protein sequence ID" value="NBG95573.1"/>
    <property type="molecule type" value="Genomic_DNA"/>
</dbReference>
<evidence type="ECO:0000313" key="5">
    <source>
        <dbReference type="Proteomes" id="UP000470384"/>
    </source>
</evidence>
<dbReference type="GO" id="GO:0006040">
    <property type="term" value="P:amino sugar metabolic process"/>
    <property type="evidence" value="ECO:0007669"/>
    <property type="project" value="InterPro"/>
</dbReference>
<dbReference type="HAMAP" id="MF_01270">
    <property type="entry name" value="AnhMurNAc_kinase"/>
    <property type="match status" value="1"/>
</dbReference>
<evidence type="ECO:0000313" key="4">
    <source>
        <dbReference type="EMBL" id="NBG95573.1"/>
    </source>
</evidence>
<evidence type="ECO:0000256" key="2">
    <source>
        <dbReference type="HAMAP-Rule" id="MF_01270"/>
    </source>
</evidence>
<keyword evidence="1 2" id="KW-0119">Carbohydrate metabolism</keyword>
<evidence type="ECO:0000256" key="1">
    <source>
        <dbReference type="ARBA" id="ARBA00023277"/>
    </source>
</evidence>
<comment type="similarity">
    <text evidence="2">Belongs to the anhydro-N-acetylmuramic acid kinase family.</text>
</comment>
<dbReference type="RefSeq" id="WP_160587517.1">
    <property type="nucleotide sequence ID" value="NZ_BMHN01000001.1"/>
</dbReference>
<dbReference type="GeneID" id="300654961"/>
<dbReference type="GO" id="GO:0097175">
    <property type="term" value="P:1,6-anhydro-N-acetyl-beta-muramic acid catabolic process"/>
    <property type="evidence" value="ECO:0007669"/>
    <property type="project" value="UniProtKB-UniRule"/>
</dbReference>
<dbReference type="PANTHER" id="PTHR30605">
    <property type="entry name" value="ANHYDRO-N-ACETYLMURAMIC ACID KINASE"/>
    <property type="match status" value="1"/>
</dbReference>
<comment type="catalytic activity">
    <reaction evidence="2">
        <text>1,6-anhydro-N-acetyl-beta-muramate + ATP + H2O = N-acetyl-D-muramate 6-phosphate + ADP + H(+)</text>
        <dbReference type="Rhea" id="RHEA:24952"/>
        <dbReference type="ChEBI" id="CHEBI:15377"/>
        <dbReference type="ChEBI" id="CHEBI:15378"/>
        <dbReference type="ChEBI" id="CHEBI:30616"/>
        <dbReference type="ChEBI" id="CHEBI:58690"/>
        <dbReference type="ChEBI" id="CHEBI:58722"/>
        <dbReference type="ChEBI" id="CHEBI:456216"/>
        <dbReference type="EC" id="2.7.1.170"/>
    </reaction>
</comment>
<dbReference type="UniPathway" id="UPA00343"/>
<dbReference type="NCBIfam" id="NF007141">
    <property type="entry name" value="PRK09585.1-5"/>
    <property type="match status" value="1"/>
</dbReference>
<name>A0A845QAC9_9HYPH</name>
<keyword evidence="2 4" id="KW-0418">Kinase</keyword>
<gene>
    <name evidence="2" type="primary">anmK</name>
    <name evidence="4" type="ORF">GTQ45_07480</name>
</gene>